<dbReference type="Proteomes" id="UP000521943">
    <property type="component" value="Unassembled WGS sequence"/>
</dbReference>
<evidence type="ECO:0000256" key="2">
    <source>
        <dbReference type="SAM" id="SignalP"/>
    </source>
</evidence>
<feature type="chain" id="PRO_5034866644" evidence="2">
    <location>
        <begin position="21"/>
        <end position="167"/>
    </location>
</feature>
<keyword evidence="1" id="KW-1133">Transmembrane helix</keyword>
<name>A0A8H6HZC1_9AGAR</name>
<dbReference type="AlphaFoldDB" id="A0A8H6HZC1"/>
<accession>A0A8H6HZC1</accession>
<organism evidence="3 4">
    <name type="scientific">Ephemerocybe angulata</name>
    <dbReference type="NCBI Taxonomy" id="980116"/>
    <lineage>
        <taxon>Eukaryota</taxon>
        <taxon>Fungi</taxon>
        <taxon>Dikarya</taxon>
        <taxon>Basidiomycota</taxon>
        <taxon>Agaricomycotina</taxon>
        <taxon>Agaricomycetes</taxon>
        <taxon>Agaricomycetidae</taxon>
        <taxon>Agaricales</taxon>
        <taxon>Agaricineae</taxon>
        <taxon>Psathyrellaceae</taxon>
        <taxon>Ephemerocybe</taxon>
    </lineage>
</organism>
<dbReference type="EMBL" id="JACGCI010000034">
    <property type="protein sequence ID" value="KAF6754561.1"/>
    <property type="molecule type" value="Genomic_DNA"/>
</dbReference>
<reference evidence="3 4" key="1">
    <citation type="submission" date="2020-07" db="EMBL/GenBank/DDBJ databases">
        <title>Comparative genomics of pyrophilous fungi reveals a link between fire events and developmental genes.</title>
        <authorList>
            <consortium name="DOE Joint Genome Institute"/>
            <person name="Steindorff A.S."/>
            <person name="Carver A."/>
            <person name="Calhoun S."/>
            <person name="Stillman K."/>
            <person name="Liu H."/>
            <person name="Lipzen A."/>
            <person name="Pangilinan J."/>
            <person name="Labutti K."/>
            <person name="Bruns T.D."/>
            <person name="Grigoriev I.V."/>
        </authorList>
    </citation>
    <scope>NUCLEOTIDE SEQUENCE [LARGE SCALE GENOMIC DNA]</scope>
    <source>
        <strain evidence="3 4">CBS 144469</strain>
    </source>
</reference>
<proteinExistence type="predicted"/>
<keyword evidence="1" id="KW-0472">Membrane</keyword>
<feature type="signal peptide" evidence="2">
    <location>
        <begin position="1"/>
        <end position="20"/>
    </location>
</feature>
<comment type="caution">
    <text evidence="3">The sequence shown here is derived from an EMBL/GenBank/DDBJ whole genome shotgun (WGS) entry which is preliminary data.</text>
</comment>
<keyword evidence="2" id="KW-0732">Signal</keyword>
<evidence type="ECO:0000313" key="3">
    <source>
        <dbReference type="EMBL" id="KAF6754561.1"/>
    </source>
</evidence>
<protein>
    <submittedName>
        <fullName evidence="3">Uncharacterized protein</fullName>
    </submittedName>
</protein>
<evidence type="ECO:0000313" key="4">
    <source>
        <dbReference type="Proteomes" id="UP000521943"/>
    </source>
</evidence>
<sequence>MVRILAMMTSFTLVAFLALALETEPKISCSLSICITVKGMVNACSAADFGCICAPQVIAGVASCFRCAQKLGVNEEYTGLQDVPDICEVAKNMSTPVSKKAFSPTLTTQVPPRTSIPFLNTTAHSTVTAPGNVWMNCAGNRQRWDVVASGVITGLVLLVFSTYQALI</sequence>
<feature type="transmembrane region" description="Helical" evidence="1">
    <location>
        <begin position="146"/>
        <end position="166"/>
    </location>
</feature>
<keyword evidence="1" id="KW-0812">Transmembrane</keyword>
<keyword evidence="4" id="KW-1185">Reference proteome</keyword>
<evidence type="ECO:0000256" key="1">
    <source>
        <dbReference type="SAM" id="Phobius"/>
    </source>
</evidence>
<gene>
    <name evidence="3" type="ORF">DFP72DRAFT_1125269</name>
</gene>